<proteinExistence type="predicted"/>
<reference evidence="6 7" key="1">
    <citation type="submission" date="2013-01" db="EMBL/GenBank/DDBJ databases">
        <authorList>
            <person name="Bench S."/>
        </authorList>
    </citation>
    <scope>NUCLEOTIDE SEQUENCE [LARGE SCALE GENOMIC DNA]</scope>
    <source>
        <strain evidence="6 7">WH 8502</strain>
    </source>
</reference>
<dbReference type="InterPro" id="IPR014001">
    <property type="entry name" value="Helicase_ATP-bd"/>
</dbReference>
<keyword evidence="3" id="KW-0175">Coiled coil</keyword>
<dbReference type="GO" id="GO:0043138">
    <property type="term" value="F:3'-5' DNA helicase activity"/>
    <property type="evidence" value="ECO:0007669"/>
    <property type="project" value="TreeGrafter"/>
</dbReference>
<feature type="domain" description="Helicase ATP-binding" evidence="4">
    <location>
        <begin position="84"/>
        <end position="286"/>
    </location>
</feature>
<dbReference type="SUPFAM" id="SSF52540">
    <property type="entry name" value="P-loop containing nucleoside triphosphate hydrolases"/>
    <property type="match status" value="2"/>
</dbReference>
<dbReference type="Gene3D" id="3.40.50.300">
    <property type="entry name" value="P-loop containing nucleotide triphosphate hydrolases"/>
    <property type="match status" value="2"/>
</dbReference>
<evidence type="ECO:0000256" key="2">
    <source>
        <dbReference type="ARBA" id="ARBA00022840"/>
    </source>
</evidence>
<keyword evidence="6" id="KW-0378">Hydrolase</keyword>
<keyword evidence="6" id="KW-0347">Helicase</keyword>
<keyword evidence="1" id="KW-0547">Nucleotide-binding</keyword>
<name>T2II79_CROWT</name>
<reference evidence="6 7" key="2">
    <citation type="submission" date="2013-09" db="EMBL/GenBank/DDBJ databases">
        <title>Whole genome comparison of six Crocosphaera watsonii strains with differing phenotypes.</title>
        <authorList>
            <person name="Bench S.R."/>
            <person name="Heller P."/>
            <person name="Frank I."/>
            <person name="Arciniega M."/>
            <person name="Shilova I.N."/>
            <person name="Zehr J.P."/>
        </authorList>
    </citation>
    <scope>NUCLEOTIDE SEQUENCE [LARGE SCALE GENOMIC DNA]</scope>
    <source>
        <strain evidence="6 7">WH 8502</strain>
    </source>
</reference>
<protein>
    <submittedName>
        <fullName evidence="6">Helicase, C-terminal:Type III restriction enzyme, res subunit:DEAD/DEAH box helicase, N-terminal</fullName>
    </submittedName>
</protein>
<dbReference type="SMART" id="SM00487">
    <property type="entry name" value="DEXDc"/>
    <property type="match status" value="1"/>
</dbReference>
<evidence type="ECO:0000256" key="3">
    <source>
        <dbReference type="SAM" id="Coils"/>
    </source>
</evidence>
<evidence type="ECO:0000259" key="5">
    <source>
        <dbReference type="PROSITE" id="PS51194"/>
    </source>
</evidence>
<dbReference type="InterPro" id="IPR001650">
    <property type="entry name" value="Helicase_C-like"/>
</dbReference>
<evidence type="ECO:0000313" key="7">
    <source>
        <dbReference type="Proteomes" id="UP000018348"/>
    </source>
</evidence>
<dbReference type="PANTHER" id="PTHR47957">
    <property type="entry name" value="ATP-DEPENDENT HELICASE HRQ1"/>
    <property type="match status" value="1"/>
</dbReference>
<dbReference type="GO" id="GO:0003676">
    <property type="term" value="F:nucleic acid binding"/>
    <property type="evidence" value="ECO:0007669"/>
    <property type="project" value="InterPro"/>
</dbReference>
<evidence type="ECO:0000313" key="6">
    <source>
        <dbReference type="EMBL" id="CCQ51895.1"/>
    </source>
</evidence>
<accession>T2II79</accession>
<feature type="coiled-coil region" evidence="3">
    <location>
        <begin position="1195"/>
        <end position="1252"/>
    </location>
</feature>
<comment type="caution">
    <text evidence="6">The sequence shown here is derived from an EMBL/GenBank/DDBJ whole genome shotgun (WGS) entry which is preliminary data.</text>
</comment>
<dbReference type="InterPro" id="IPR011545">
    <property type="entry name" value="DEAD/DEAH_box_helicase_dom"/>
</dbReference>
<feature type="domain" description="Helicase C-terminal" evidence="5">
    <location>
        <begin position="878"/>
        <end position="1102"/>
    </location>
</feature>
<dbReference type="Pfam" id="PF09369">
    <property type="entry name" value="MZB"/>
    <property type="match status" value="1"/>
</dbReference>
<dbReference type="GO" id="GO:0005524">
    <property type="term" value="F:ATP binding"/>
    <property type="evidence" value="ECO:0007669"/>
    <property type="project" value="UniProtKB-KW"/>
</dbReference>
<dbReference type="InterPro" id="IPR027417">
    <property type="entry name" value="P-loop_NTPase"/>
</dbReference>
<evidence type="ECO:0000259" key="4">
    <source>
        <dbReference type="PROSITE" id="PS51192"/>
    </source>
</evidence>
<sequence>MIPSLLAREIRTSIADFVTTEFRPATPRFQGLIEQFLQQPEAVFKGPYLSIGLPFRQGTVGKDYFSDVPMAFSPHRHQQLAFARLQAPQYQSTLVATGTGSGKTECYMLPILDYCYQNREQQGIKAILIYPMNALATDQAKRLASLIWHNPNLKGKVSAGLFVGESEREPKILMGEDHLITDKNLLRQNPPDIILTNYKMLDYLLIRPRDQQIWANNTPDTLRYLVVDEIHTFDGAQGTDLACLIRRLKARLKTPAQHLVCVGTSATLGTGNAKQEMLAYAQTVFNEPFDETAIIEEDRLSSAEFLADAFIDPLPIPSPAVIEQLNPNYYSSLETYLESQYELWFHRSLDGTFTNIETRIELGDRLKSLPIIHNLLKILDTDQVISLEKLWQELNKKMSLPHIPHSEQTEYSVLLLDSLIALCAIARNQENRPWVNLRVQFWLRELRRMVAKVNPQPTLVYTDDLTPEEKQNTLPVMHCRSCGSTAWGGLRKQTGDRKISGELQDFYRAFFAKNPLTTYIFPSDESPETGWRSWKLCCDCLTLTRRDAHHCSRCGGERLINVIEPDNILHTSQRGGQTKRMVSHDCPICETKNGLAILGSRAASLASAAIGSLYASRYNDDHKLITFSDSVQDAAHRAGFFEARTYRTTLRSALCQYLQYQGNGQTLEDIRTQFPTYWRSQLFNGNDADYVATFMPSDMEWLKEWEDLQATGKAAESLVDLINKRLDWEVVGEIGLKNSLGGSLERTESCGVGVDESLLQTAIAQLLEILPNEIGGLETLTEHTLQQFILGFVYHLRQRGGIIHSVTESYITSGGNTFLLQRPLFMPGFGPASLTPTYFSNYTVPRFETLLRTSEKSTWAETWGFKLFMSYSPLIISQLENLYDLTLKTLVEQGIFQVYSTNKKAKVWGIQQSALRLYTESQTLKCDHCGHRVTATPKDLSTWEKMPCLRPLCQGHYQTVPSPSGNFYRNLYTKGTLWRIFAREHTSLLDREVREELETQFITGQRRSDPNLLSATSTLEMGIDIGDLSSVLLCSVPPGQANYQQRIGRAGRRDGNAFITAIANGTPHDLFFWAEPMKMINGDVSPPGSYLNASAILQRQLTAYCLDQWVSKGIAPGQLLEELGTVLNTVQSVKESHFPYPWIQFVEEQQQQLLKDFLELFQEEISERTQTKLQHFIEKGQNHEGGLTWRILNRLQEVVKERTRLKNQIETLRRRIKEKEKAAHSQNYEEEMAELKRERSGLMELVKNINQKNIFNFLTDEGLLPNYAFPEPGVTLRSIIWRRNNSQGNSQGKQYETRTFEYERPGATAIKELVPSGVFYAEGKRVSIDQIDLNLSKIEEWRLCRNCSYAVPTLHPTAKQSTCPRCNDPMWSDEGRKRKMVRLRQVMATTNARESRIVDDRDERSPAFFTRQLLVDFEPSCCESSYLIEEETFPFGFEFLSRVTFRDINFGESSLQAESFEVAGESRARAGFRICRSCGKVQRDPEKPNHALTCATRNQSNNDEDFLEVLYLFREFHSEAIRFLLPIDTLNSDDKLHSFIAALQLGLKSYFKGNVDHLKTLIIKEPSTDSSSLLRKPFLFLYDTVPGGTGYLRQLVQHPDNLFSLFQQALDVIRACNCQDGCYNCVYAYRNSFDQDRTSRKIARDLLNEILSRQSLLKPSPQSLSQTSFNALFDSVLEQRFIEAIRRHRHQDHPTVVRSEIINGKAGYYIQMGQQSWMIEPQVELGIEEGISVPSRADFIFYPVKNTSHVLPIVIFTDGWQYHANRLKTDFAQRMAIAKSGNYHVWSLTWSDVESQLNQTKKIDYYTNFLNEEANDTFHRTKNTLYKQYNCETFISFITANSFNWLMEFLTNPAQIPWEKFALVSTLAHIDVNFSKDKLKRQQWEKEVQSIMSPDVWSQFKNSLSTQLLLGLIEKLSTNQDALCKLYTAISPKEHRNNEAQSAFVILWINDKNAIEEEKKRVWNGLLRQFNLLQFLPYTYIITNQDFSEVNFNSLSVDRKNSSFELSNLDQEQWQELKSLLFEETALILFDYMQSHQWLLPEVGFELTNQMGTVIAEAEIAWTDRKIALVTDELDVEPLKNEPWQVFTIASVLEDMELFYQTYLT</sequence>
<evidence type="ECO:0000256" key="1">
    <source>
        <dbReference type="ARBA" id="ARBA00022741"/>
    </source>
</evidence>
<dbReference type="PROSITE" id="PS51192">
    <property type="entry name" value="HELICASE_ATP_BIND_1"/>
    <property type="match status" value="1"/>
</dbReference>
<organism evidence="6 7">
    <name type="scientific">Crocosphaera watsonii WH 8502</name>
    <dbReference type="NCBI Taxonomy" id="423474"/>
    <lineage>
        <taxon>Bacteria</taxon>
        <taxon>Bacillati</taxon>
        <taxon>Cyanobacteriota</taxon>
        <taxon>Cyanophyceae</taxon>
        <taxon>Oscillatoriophycideae</taxon>
        <taxon>Chroococcales</taxon>
        <taxon>Aphanothecaceae</taxon>
        <taxon>Crocosphaera</taxon>
    </lineage>
</organism>
<dbReference type="Pfam" id="PF00271">
    <property type="entry name" value="Helicase_C"/>
    <property type="match status" value="1"/>
</dbReference>
<dbReference type="InterPro" id="IPR018973">
    <property type="entry name" value="MZB"/>
</dbReference>
<dbReference type="RefSeq" id="WP_021831029.1">
    <property type="nucleotide sequence ID" value="NZ_CAQK01000549.1"/>
</dbReference>
<dbReference type="SMART" id="SM00490">
    <property type="entry name" value="HELICc"/>
    <property type="match status" value="1"/>
</dbReference>
<dbReference type="Proteomes" id="UP000018348">
    <property type="component" value="Unassembled WGS sequence"/>
</dbReference>
<dbReference type="Pfam" id="PF00270">
    <property type="entry name" value="DEAD"/>
    <property type="match status" value="1"/>
</dbReference>
<dbReference type="PANTHER" id="PTHR47957:SF3">
    <property type="entry name" value="ATP-DEPENDENT HELICASE HRQ1"/>
    <property type="match status" value="1"/>
</dbReference>
<keyword evidence="2" id="KW-0067">ATP-binding</keyword>
<dbReference type="EMBL" id="CAQK01000549">
    <property type="protein sequence ID" value="CCQ51895.1"/>
    <property type="molecule type" value="Genomic_DNA"/>
</dbReference>
<dbReference type="PROSITE" id="PS51194">
    <property type="entry name" value="HELICASE_CTER"/>
    <property type="match status" value="1"/>
</dbReference>
<dbReference type="GO" id="GO:0036297">
    <property type="term" value="P:interstrand cross-link repair"/>
    <property type="evidence" value="ECO:0007669"/>
    <property type="project" value="TreeGrafter"/>
</dbReference>
<dbReference type="GO" id="GO:0006289">
    <property type="term" value="P:nucleotide-excision repair"/>
    <property type="evidence" value="ECO:0007669"/>
    <property type="project" value="TreeGrafter"/>
</dbReference>
<gene>
    <name evidence="6" type="ORF">CWATWH8502_4914</name>
</gene>